<dbReference type="InterPro" id="IPR036291">
    <property type="entry name" value="NAD(P)-bd_dom_sf"/>
</dbReference>
<dbReference type="InterPro" id="IPR020904">
    <property type="entry name" value="Sc_DH/Rdtase_CS"/>
</dbReference>
<dbReference type="FunFam" id="3.40.50.720:FF:000084">
    <property type="entry name" value="Short-chain dehydrogenase reductase"/>
    <property type="match status" value="1"/>
</dbReference>
<dbReference type="AlphaFoldDB" id="A0A3N4RRP0"/>
<dbReference type="Gene3D" id="3.40.50.720">
    <property type="entry name" value="NAD(P)-binding Rossmann-like Domain"/>
    <property type="match status" value="1"/>
</dbReference>
<comment type="similarity">
    <text evidence="1">Belongs to the short-chain dehydrogenases/reductases (SDR) family.</text>
</comment>
<dbReference type="Proteomes" id="UP000266906">
    <property type="component" value="Unassembled WGS sequence"/>
</dbReference>
<dbReference type="InterPro" id="IPR002347">
    <property type="entry name" value="SDR_fam"/>
</dbReference>
<dbReference type="PANTHER" id="PTHR43639:SF1">
    <property type="entry name" value="SHORT-CHAIN DEHYDROGENASE_REDUCTASE FAMILY PROTEIN"/>
    <property type="match status" value="1"/>
</dbReference>
<dbReference type="PRINTS" id="PR00081">
    <property type="entry name" value="GDHRDH"/>
</dbReference>
<protein>
    <submittedName>
        <fullName evidence="3">NAD(P)-dependent dehydrogenase (Short-subunit alcohol dehydrogenase family)</fullName>
    </submittedName>
</protein>
<name>A0A3N4RRP0_9ACTN</name>
<evidence type="ECO:0000256" key="1">
    <source>
        <dbReference type="ARBA" id="ARBA00006484"/>
    </source>
</evidence>
<dbReference type="PANTHER" id="PTHR43639">
    <property type="entry name" value="OXIDOREDUCTASE, SHORT-CHAIN DEHYDROGENASE/REDUCTASE FAMILY (AFU_ORTHOLOGUE AFUA_5G02870)"/>
    <property type="match status" value="1"/>
</dbReference>
<evidence type="ECO:0000313" key="4">
    <source>
        <dbReference type="Proteomes" id="UP000266906"/>
    </source>
</evidence>
<dbReference type="EMBL" id="RKQG01000001">
    <property type="protein sequence ID" value="RPE33395.1"/>
    <property type="molecule type" value="Genomic_DNA"/>
</dbReference>
<proteinExistence type="inferred from homology"/>
<organism evidence="3 4">
    <name type="scientific">Kitasatospora cineracea</name>
    <dbReference type="NCBI Taxonomy" id="88074"/>
    <lineage>
        <taxon>Bacteria</taxon>
        <taxon>Bacillati</taxon>
        <taxon>Actinomycetota</taxon>
        <taxon>Actinomycetes</taxon>
        <taxon>Kitasatosporales</taxon>
        <taxon>Streptomycetaceae</taxon>
        <taxon>Kitasatospora</taxon>
    </lineage>
</organism>
<keyword evidence="4" id="KW-1185">Reference proteome</keyword>
<accession>A0A3N4RRP0</accession>
<dbReference type="GO" id="GO:0016491">
    <property type="term" value="F:oxidoreductase activity"/>
    <property type="evidence" value="ECO:0007669"/>
    <property type="project" value="UniProtKB-KW"/>
</dbReference>
<sequence>MLDRRLHDPQRDFTRWDSVGGNTVVDEGAVGMTQQDVAQDEVLVVTGGGRGIGAATALLAAGRGYRVCVNYRSDQESADAVVARIRSAGGTAIAVRADVSHTAGVTALFDTVDRELGTLTALVNNAGTLEKQSRLDELDEDRLNRIWAANITGPFLCAAAAVRRMSTRYGGRGGAIVNVGSAASRLGSPNEYVDYAASKGALDSMTTGLSLEVAAEGIRVNAVRPGLIHTGIHALGGEPGRVDRIGPNLPMGRGGQPEEIAETILYLLSPAASYVTGAFLDAAGGR</sequence>
<evidence type="ECO:0000313" key="3">
    <source>
        <dbReference type="EMBL" id="RPE33395.1"/>
    </source>
</evidence>
<keyword evidence="2" id="KW-0560">Oxidoreductase</keyword>
<dbReference type="Pfam" id="PF13561">
    <property type="entry name" value="adh_short_C2"/>
    <property type="match status" value="1"/>
</dbReference>
<comment type="caution">
    <text evidence="3">The sequence shown here is derived from an EMBL/GenBank/DDBJ whole genome shotgun (WGS) entry which is preliminary data.</text>
</comment>
<dbReference type="PROSITE" id="PS00061">
    <property type="entry name" value="ADH_SHORT"/>
    <property type="match status" value="1"/>
</dbReference>
<dbReference type="CDD" id="cd05233">
    <property type="entry name" value="SDR_c"/>
    <property type="match status" value="1"/>
</dbReference>
<evidence type="ECO:0000256" key="2">
    <source>
        <dbReference type="ARBA" id="ARBA00023002"/>
    </source>
</evidence>
<reference evidence="3 4" key="1">
    <citation type="submission" date="2018-11" db="EMBL/GenBank/DDBJ databases">
        <title>Sequencing the genomes of 1000 actinobacteria strains.</title>
        <authorList>
            <person name="Klenk H.-P."/>
        </authorList>
    </citation>
    <scope>NUCLEOTIDE SEQUENCE [LARGE SCALE GENOMIC DNA]</scope>
    <source>
        <strain evidence="3 4">DSM 44781</strain>
    </source>
</reference>
<dbReference type="PRINTS" id="PR00080">
    <property type="entry name" value="SDRFAMILY"/>
</dbReference>
<dbReference type="SUPFAM" id="SSF51735">
    <property type="entry name" value="NAD(P)-binding Rossmann-fold domains"/>
    <property type="match status" value="1"/>
</dbReference>
<gene>
    <name evidence="3" type="ORF">EDD38_1681</name>
</gene>